<keyword evidence="8" id="KW-0119">Carbohydrate metabolism</keyword>
<dbReference type="GO" id="GO:0005737">
    <property type="term" value="C:cytoplasm"/>
    <property type="evidence" value="ECO:0007669"/>
    <property type="project" value="TreeGrafter"/>
</dbReference>
<dbReference type="GO" id="GO:0005980">
    <property type="term" value="P:glycogen catabolic process"/>
    <property type="evidence" value="ECO:0007669"/>
    <property type="project" value="TreeGrafter"/>
</dbReference>
<dbReference type="InterPro" id="IPR000811">
    <property type="entry name" value="Glyco_trans_35"/>
</dbReference>
<keyword evidence="7" id="KW-0663">Pyridoxal phosphate</keyword>
<dbReference type="AlphaFoldDB" id="A0A3B0WBK1"/>
<protein>
    <recommendedName>
        <fullName evidence="3">glycogen phosphorylase</fullName>
        <ecNumber evidence="3">2.4.1.1</ecNumber>
    </recommendedName>
</protein>
<proteinExistence type="inferred from homology"/>
<evidence type="ECO:0000256" key="4">
    <source>
        <dbReference type="ARBA" id="ARBA00022600"/>
    </source>
</evidence>
<evidence type="ECO:0000256" key="5">
    <source>
        <dbReference type="ARBA" id="ARBA00022676"/>
    </source>
</evidence>
<evidence type="ECO:0000256" key="3">
    <source>
        <dbReference type="ARBA" id="ARBA00012591"/>
    </source>
</evidence>
<evidence type="ECO:0000256" key="8">
    <source>
        <dbReference type="ARBA" id="ARBA00023277"/>
    </source>
</evidence>
<dbReference type="PANTHER" id="PTHR11468:SF3">
    <property type="entry name" value="GLYCOGEN PHOSPHORYLASE, LIVER FORM"/>
    <property type="match status" value="1"/>
</dbReference>
<dbReference type="PROSITE" id="PS00102">
    <property type="entry name" value="PHOSPHORYLASE"/>
    <property type="match status" value="1"/>
</dbReference>
<dbReference type="PANTHER" id="PTHR11468">
    <property type="entry name" value="GLYCOGEN PHOSPHORYLASE"/>
    <property type="match status" value="1"/>
</dbReference>
<keyword evidence="6 9" id="KW-0808">Transferase</keyword>
<evidence type="ECO:0000256" key="6">
    <source>
        <dbReference type="ARBA" id="ARBA00022679"/>
    </source>
</evidence>
<keyword evidence="4" id="KW-0321">Glycogen metabolism</keyword>
<dbReference type="PIRSF" id="PIRSF000460">
    <property type="entry name" value="Pprylas_GlgP"/>
    <property type="match status" value="1"/>
</dbReference>
<dbReference type="SUPFAM" id="SSF53756">
    <property type="entry name" value="UDP-Glycosyltransferase/glycogen phosphorylase"/>
    <property type="match status" value="1"/>
</dbReference>
<dbReference type="Gene3D" id="3.40.50.2000">
    <property type="entry name" value="Glycogen Phosphorylase B"/>
    <property type="match status" value="2"/>
</dbReference>
<keyword evidence="5 9" id="KW-0328">Glycosyltransferase</keyword>
<dbReference type="InterPro" id="IPR035090">
    <property type="entry name" value="Pyridoxal_P_attach_site"/>
</dbReference>
<comment type="similarity">
    <text evidence="2">Belongs to the glycogen phosphorylase family.</text>
</comment>
<dbReference type="CDD" id="cd04300">
    <property type="entry name" value="GT35_Glycogen_Phosphorylase"/>
    <property type="match status" value="1"/>
</dbReference>
<dbReference type="InterPro" id="IPR011833">
    <property type="entry name" value="Glycg_phsphrylas"/>
</dbReference>
<organism evidence="9">
    <name type="scientific">hydrothermal vent metagenome</name>
    <dbReference type="NCBI Taxonomy" id="652676"/>
    <lineage>
        <taxon>unclassified sequences</taxon>
        <taxon>metagenomes</taxon>
        <taxon>ecological metagenomes</taxon>
    </lineage>
</organism>
<dbReference type="Pfam" id="PF00343">
    <property type="entry name" value="Phosphorylase"/>
    <property type="match status" value="1"/>
</dbReference>
<dbReference type="NCBIfam" id="TIGR02093">
    <property type="entry name" value="P_ylase"/>
    <property type="match status" value="1"/>
</dbReference>
<dbReference type="FunFam" id="3.40.50.2000:FF:000149">
    <property type="entry name" value="Glycogen phosphorylase, muscle form"/>
    <property type="match status" value="1"/>
</dbReference>
<sequence length="822" mass="94377">MKNNKSQQASIAAIKKAFANNLYHNIGKPDQDATPQDFYTALAYTVRSMLLDKYIHSVATYLKKETRIVAYFSAEFLEGPHLVNNMLNLGVIDQVRKAMEELGLDMDKLISLESEPGLGNGGLGRLAACYLDSLATLKIPAIGYGLRYEHGMFEQRLKDGWQVEYSDNWLHYGNPWELYRPERTYRVQFGGHTEAYNDPEHGYRVRWNPGMVVKGIAYDTPILGYRVNNCVLLRLWQAEATKDFDFSDFNRGDYYGAVENKVMAENITKVLYPNDASQAGKRLRLEQQYFLVSCSLQDLIHMHTVMKGLDLTTHHRSVAAQLNDTHPSLAIPELMRLLVDEHLFPWDKAWEVTHKTFSYTNHTLLPEALEKWSIPLFQALLPRHYEIICEINRRFLDEVRLRFPLDNQRVANMSLIDETGERYVRMAGLACVGSSHINGVARLHTQLLKDQVLKDYHCLWPDKIINITNGVTPRRWMGVSNPKLTALITEAVGEGWLNDLEKLSALEPFADDAAFREKWYQIKRGHKEQVASLILERFGFVVDPDSMFDVQVKRIHEYKRQHLNILHLISLYWQLKNDPDFDMVPRTFLFGGKAAPGYFMAKLIIKLITSVAEVLNTDPVTRDKLKVIFRPNYNVTIGQIVYPMADLSEQISLAGKEASGTGNMKFAMNGALTIGTLDGANIEIREEVGEENFFLFGLTAPEVLELRQSGYHPLDIYHSNDQLRAVIDLIEYGHFSHGDRNLFKPLLDSLKYDDEYMLFADFQSYIDCQQKVNKAYADKEEWLKKSIQTVARMARFSSDRSIGEYCSRIWRIKPVEVVIPKS</sequence>
<dbReference type="EMBL" id="UOEY01000139">
    <property type="protein sequence ID" value="VAW41896.1"/>
    <property type="molecule type" value="Genomic_DNA"/>
</dbReference>
<gene>
    <name evidence="9" type="ORF">MNBD_DELTA04-1560</name>
</gene>
<dbReference type="EC" id="2.4.1.1" evidence="3"/>
<dbReference type="FunFam" id="3.40.50.2000:FF:000005">
    <property type="entry name" value="Alpha-1,4 glucan phosphorylase"/>
    <property type="match status" value="1"/>
</dbReference>
<accession>A0A3B0WBK1</accession>
<evidence type="ECO:0000256" key="1">
    <source>
        <dbReference type="ARBA" id="ARBA00001933"/>
    </source>
</evidence>
<comment type="cofactor">
    <cofactor evidence="1">
        <name>pyridoxal 5'-phosphate</name>
        <dbReference type="ChEBI" id="CHEBI:597326"/>
    </cofactor>
</comment>
<reference evidence="9" key="1">
    <citation type="submission" date="2018-06" db="EMBL/GenBank/DDBJ databases">
        <authorList>
            <person name="Zhirakovskaya E."/>
        </authorList>
    </citation>
    <scope>NUCLEOTIDE SEQUENCE</scope>
</reference>
<evidence type="ECO:0000256" key="7">
    <source>
        <dbReference type="ARBA" id="ARBA00022898"/>
    </source>
</evidence>
<name>A0A3B0WBK1_9ZZZZ</name>
<dbReference type="GO" id="GO:0030170">
    <property type="term" value="F:pyridoxal phosphate binding"/>
    <property type="evidence" value="ECO:0007669"/>
    <property type="project" value="InterPro"/>
</dbReference>
<dbReference type="GO" id="GO:0008184">
    <property type="term" value="F:glycogen phosphorylase activity"/>
    <property type="evidence" value="ECO:0007669"/>
    <property type="project" value="InterPro"/>
</dbReference>
<evidence type="ECO:0000313" key="9">
    <source>
        <dbReference type="EMBL" id="VAW41896.1"/>
    </source>
</evidence>
<evidence type="ECO:0000256" key="2">
    <source>
        <dbReference type="ARBA" id="ARBA00006047"/>
    </source>
</evidence>